<dbReference type="EMBL" id="BAAANV010000030">
    <property type="protein sequence ID" value="GAA1538130.1"/>
    <property type="molecule type" value="Genomic_DNA"/>
</dbReference>
<feature type="domain" description="Integrase catalytic" evidence="2">
    <location>
        <begin position="249"/>
        <end position="478"/>
    </location>
</feature>
<dbReference type="SUPFAM" id="SSF53098">
    <property type="entry name" value="Ribonuclease H-like"/>
    <property type="match status" value="1"/>
</dbReference>
<sequence>MSAADVVRMGDVVRVQNVEYRVDSVRNGQVVLAGPHRAVREMSAAELAAANGFTVVDRRPVAPLRDLEVFDGLPEGQRDEAMFWERHVKDVMEGRAWDGEGPNYDPVLTSMRQREEAKVGELAEAGRVVSRSRLVRLRQRYQARGILGLADGRSVRESSAGSRVDPRVREVLARVLSDASLESTGTMDRLHHDLTVAVREELGADAVVPSVATLRRMVLQMREGRHVLGSARTRRTLAQQPQREFGRVAPVMPGELVQIDSTPLDVAVVFDQDVVGRVELTAMVDVATRTIMAVAVRPSTKAADLGALLAHAVTPEPMRPGWPEALRLSASVLPYRELVDVDERLASAAARPIIRPQTIVMDHGKQYTSRAFEHACRHFGINVQPAHPDTPTDKPHVERTLQSVSTLFVQYLPGYLGRSVERRGRKAEQQAVLSLPELQDVLEQWVVAAWQNRPHEGLRDPLNDGVVLSPNEMYAAMLDFAGYVPLPVSGEAFIEMLPSMRRKIGAEGIRLDHRVYDSPELNEFRHTSDRRHARGLWEVRYDPYDLTRVFVRVPDGDGQSRFVTAMWRHLNGQPAPFGGDVWRAAQQVVLERGDRADDAAAIDAVAHEIVSGQRETSAPTKAARAKARRARVKNEAALSDARRETTQRATAGTTTPVTVTEADPPPVTPTDVSVRSGVEAAPSNVVPLRVYDAKKESESWW</sequence>
<feature type="compositionally biased region" description="Low complexity" evidence="1">
    <location>
        <begin position="647"/>
        <end position="662"/>
    </location>
</feature>
<dbReference type="InterPro" id="IPR036397">
    <property type="entry name" value="RNaseH_sf"/>
</dbReference>
<comment type="caution">
    <text evidence="3">The sequence shown here is derived from an EMBL/GenBank/DDBJ whole genome shotgun (WGS) entry which is preliminary data.</text>
</comment>
<dbReference type="PROSITE" id="PS50994">
    <property type="entry name" value="INTEGRASE"/>
    <property type="match status" value="1"/>
</dbReference>
<evidence type="ECO:0000313" key="4">
    <source>
        <dbReference type="Proteomes" id="UP001501288"/>
    </source>
</evidence>
<dbReference type="Pfam" id="PF09299">
    <property type="entry name" value="Mu-transpos_C"/>
    <property type="match status" value="1"/>
</dbReference>
<reference evidence="3 4" key="1">
    <citation type="journal article" date="2019" name="Int. J. Syst. Evol. Microbiol.">
        <title>The Global Catalogue of Microorganisms (GCM) 10K type strain sequencing project: providing services to taxonomists for standard genome sequencing and annotation.</title>
        <authorList>
            <consortium name="The Broad Institute Genomics Platform"/>
            <consortium name="The Broad Institute Genome Sequencing Center for Infectious Disease"/>
            <person name="Wu L."/>
            <person name="Ma J."/>
        </authorList>
    </citation>
    <scope>NUCLEOTIDE SEQUENCE [LARGE SCALE GENOMIC DNA]</scope>
    <source>
        <strain evidence="3 4">JCM 14588</strain>
    </source>
</reference>
<protein>
    <submittedName>
        <fullName evidence="3">DDE-type integrase/transposase/recombinase</fullName>
    </submittedName>
</protein>
<dbReference type="InterPro" id="IPR001584">
    <property type="entry name" value="Integrase_cat-core"/>
</dbReference>
<evidence type="ECO:0000259" key="2">
    <source>
        <dbReference type="PROSITE" id="PS50994"/>
    </source>
</evidence>
<organism evidence="3 4">
    <name type="scientific">Dermacoccus barathri</name>
    <dbReference type="NCBI Taxonomy" id="322601"/>
    <lineage>
        <taxon>Bacteria</taxon>
        <taxon>Bacillati</taxon>
        <taxon>Actinomycetota</taxon>
        <taxon>Actinomycetes</taxon>
        <taxon>Micrococcales</taxon>
        <taxon>Dermacoccaceae</taxon>
        <taxon>Dermacoccus</taxon>
    </lineage>
</organism>
<dbReference type="Proteomes" id="UP001501288">
    <property type="component" value="Unassembled WGS sequence"/>
</dbReference>
<dbReference type="RefSeq" id="WP_346029861.1">
    <property type="nucleotide sequence ID" value="NZ_BAAANV010000030.1"/>
</dbReference>
<proteinExistence type="predicted"/>
<evidence type="ECO:0000256" key="1">
    <source>
        <dbReference type="SAM" id="MobiDB-lite"/>
    </source>
</evidence>
<accession>A0ABN2BC46</accession>
<evidence type="ECO:0000313" key="3">
    <source>
        <dbReference type="EMBL" id="GAA1538130.1"/>
    </source>
</evidence>
<dbReference type="Gene3D" id="3.30.420.10">
    <property type="entry name" value="Ribonuclease H-like superfamily/Ribonuclease H"/>
    <property type="match status" value="1"/>
</dbReference>
<feature type="region of interest" description="Disordered" evidence="1">
    <location>
        <begin position="633"/>
        <end position="681"/>
    </location>
</feature>
<name>A0ABN2BC46_9MICO</name>
<gene>
    <name evidence="3" type="ORF">GCM10009762_09750</name>
</gene>
<dbReference type="InterPro" id="IPR012337">
    <property type="entry name" value="RNaseH-like_sf"/>
</dbReference>
<keyword evidence="4" id="KW-1185">Reference proteome</keyword>
<dbReference type="InterPro" id="IPR015378">
    <property type="entry name" value="Transposase-like_Mu_C"/>
</dbReference>